<gene>
    <name evidence="1" type="ORF">K490DRAFT_3619</name>
</gene>
<sequence>SLAIMDIVEYFRHVYGSASQSPCDWARDQNFHSRISHFTFAEYAATDYDYHAKLDDLYARYSIPAWDFVGHWDFTADLHMPHFRSWRGRRYRLPNEASDAVAGAFGDGGHELDGYRQAAGWM</sequence>
<organism evidence="1 2">
    <name type="scientific">Saccharata proteae CBS 121410</name>
    <dbReference type="NCBI Taxonomy" id="1314787"/>
    <lineage>
        <taxon>Eukaryota</taxon>
        <taxon>Fungi</taxon>
        <taxon>Dikarya</taxon>
        <taxon>Ascomycota</taxon>
        <taxon>Pezizomycotina</taxon>
        <taxon>Dothideomycetes</taxon>
        <taxon>Dothideomycetes incertae sedis</taxon>
        <taxon>Botryosphaeriales</taxon>
        <taxon>Saccharataceae</taxon>
        <taxon>Saccharata</taxon>
    </lineage>
</organism>
<feature type="non-terminal residue" evidence="1">
    <location>
        <position position="1"/>
    </location>
</feature>
<comment type="caution">
    <text evidence="1">The sequence shown here is derived from an EMBL/GenBank/DDBJ whole genome shotgun (WGS) entry which is preliminary data.</text>
</comment>
<feature type="non-terminal residue" evidence="1">
    <location>
        <position position="122"/>
    </location>
</feature>
<keyword evidence="2" id="KW-1185">Reference proteome</keyword>
<dbReference type="OrthoDB" id="426718at2759"/>
<name>A0A9P4LVJ2_9PEZI</name>
<accession>A0A9P4LVJ2</accession>
<dbReference type="Proteomes" id="UP000799776">
    <property type="component" value="Unassembled WGS sequence"/>
</dbReference>
<evidence type="ECO:0000313" key="1">
    <source>
        <dbReference type="EMBL" id="KAF2087555.1"/>
    </source>
</evidence>
<dbReference type="EMBL" id="ML978719">
    <property type="protein sequence ID" value="KAF2087555.1"/>
    <property type="molecule type" value="Genomic_DNA"/>
</dbReference>
<reference evidence="1" key="1">
    <citation type="journal article" date="2020" name="Stud. Mycol.">
        <title>101 Dothideomycetes genomes: a test case for predicting lifestyles and emergence of pathogens.</title>
        <authorList>
            <person name="Haridas S."/>
            <person name="Albert R."/>
            <person name="Binder M."/>
            <person name="Bloem J."/>
            <person name="Labutti K."/>
            <person name="Salamov A."/>
            <person name="Andreopoulos B."/>
            <person name="Baker S."/>
            <person name="Barry K."/>
            <person name="Bills G."/>
            <person name="Bluhm B."/>
            <person name="Cannon C."/>
            <person name="Castanera R."/>
            <person name="Culley D."/>
            <person name="Daum C."/>
            <person name="Ezra D."/>
            <person name="Gonzalez J."/>
            <person name="Henrissat B."/>
            <person name="Kuo A."/>
            <person name="Liang C."/>
            <person name="Lipzen A."/>
            <person name="Lutzoni F."/>
            <person name="Magnuson J."/>
            <person name="Mondo S."/>
            <person name="Nolan M."/>
            <person name="Ohm R."/>
            <person name="Pangilinan J."/>
            <person name="Park H.-J."/>
            <person name="Ramirez L."/>
            <person name="Alfaro M."/>
            <person name="Sun H."/>
            <person name="Tritt A."/>
            <person name="Yoshinaga Y."/>
            <person name="Zwiers L.-H."/>
            <person name="Turgeon B."/>
            <person name="Goodwin S."/>
            <person name="Spatafora J."/>
            <person name="Crous P."/>
            <person name="Grigoriev I."/>
        </authorList>
    </citation>
    <scope>NUCLEOTIDE SEQUENCE</scope>
    <source>
        <strain evidence="1">CBS 121410</strain>
    </source>
</reference>
<proteinExistence type="predicted"/>
<dbReference type="AlphaFoldDB" id="A0A9P4LVJ2"/>
<evidence type="ECO:0000313" key="2">
    <source>
        <dbReference type="Proteomes" id="UP000799776"/>
    </source>
</evidence>
<protein>
    <submittedName>
        <fullName evidence="1">Uncharacterized protein</fullName>
    </submittedName>
</protein>